<evidence type="ECO:0000256" key="1">
    <source>
        <dbReference type="SAM" id="Coils"/>
    </source>
</evidence>
<proteinExistence type="predicted"/>
<reference evidence="2" key="1">
    <citation type="journal article" date="2020" name="Nature">
        <title>Giant virus diversity and host interactions through global metagenomics.</title>
        <authorList>
            <person name="Schulz F."/>
            <person name="Roux S."/>
            <person name="Paez-Espino D."/>
            <person name="Jungbluth S."/>
            <person name="Walsh D.A."/>
            <person name="Denef V.J."/>
            <person name="McMahon K.D."/>
            <person name="Konstantinidis K.T."/>
            <person name="Eloe-Fadrosh E.A."/>
            <person name="Kyrpides N.C."/>
            <person name="Woyke T."/>
        </authorList>
    </citation>
    <scope>NUCLEOTIDE SEQUENCE</scope>
    <source>
        <strain evidence="2">GVMAG-M-3300027892-73</strain>
    </source>
</reference>
<keyword evidence="1" id="KW-0175">Coiled coil</keyword>
<name>A0A6C0LMY3_9ZZZZ</name>
<evidence type="ECO:0000313" key="2">
    <source>
        <dbReference type="EMBL" id="QHU31081.1"/>
    </source>
</evidence>
<protein>
    <submittedName>
        <fullName evidence="2">Uncharacterized protein</fullName>
    </submittedName>
</protein>
<feature type="coiled-coil region" evidence="1">
    <location>
        <begin position="60"/>
        <end position="94"/>
    </location>
</feature>
<organism evidence="2">
    <name type="scientific">viral metagenome</name>
    <dbReference type="NCBI Taxonomy" id="1070528"/>
    <lineage>
        <taxon>unclassified sequences</taxon>
        <taxon>metagenomes</taxon>
        <taxon>organismal metagenomes</taxon>
    </lineage>
</organism>
<dbReference type="AlphaFoldDB" id="A0A6C0LMY3"/>
<dbReference type="EMBL" id="MN740523">
    <property type="protein sequence ID" value="QHU31081.1"/>
    <property type="molecule type" value="Genomic_DNA"/>
</dbReference>
<sequence length="262" mass="30734">MNKTNNITHLITQPGKCCVNCGKGYKQKKALEKHALLCDIINRSDKKRLIIEEEEEIPSNRKLYKIILELTDKYNKLEQKLEEVSKYAIKEKKKINITDWLNSNATPKYSFIQFVTNITMPAELIQSILNNSFNEILTEVFKQILSSSDEELPITSFDQKKNTLFIYTKETDNGVWQELSRELLIDFLNVIQLKISKILFDWKKINKEELRTNNTLCNTSDKALVKIMTPAFKEDTYLTKAKTLLYNHFKKDLKSMIEYEFV</sequence>
<accession>A0A6C0LMY3</accession>